<keyword evidence="3" id="KW-1185">Reference proteome</keyword>
<dbReference type="PANTHER" id="PTHR37305:SF1">
    <property type="entry name" value="MEMBRANE PROTEIN"/>
    <property type="match status" value="1"/>
</dbReference>
<dbReference type="PANTHER" id="PTHR37305">
    <property type="entry name" value="INTEGRAL MEMBRANE PROTEIN-RELATED"/>
    <property type="match status" value="1"/>
</dbReference>
<evidence type="ECO:0000256" key="1">
    <source>
        <dbReference type="SAM" id="Phobius"/>
    </source>
</evidence>
<dbReference type="Proteomes" id="UP001501581">
    <property type="component" value="Unassembled WGS sequence"/>
</dbReference>
<proteinExistence type="predicted"/>
<keyword evidence="1" id="KW-0472">Membrane</keyword>
<reference evidence="2 3" key="1">
    <citation type="journal article" date="2019" name="Int. J. Syst. Evol. Microbiol.">
        <title>The Global Catalogue of Microorganisms (GCM) 10K type strain sequencing project: providing services to taxonomists for standard genome sequencing and annotation.</title>
        <authorList>
            <consortium name="The Broad Institute Genomics Platform"/>
            <consortium name="The Broad Institute Genome Sequencing Center for Infectious Disease"/>
            <person name="Wu L."/>
            <person name="Ma J."/>
        </authorList>
    </citation>
    <scope>NUCLEOTIDE SEQUENCE [LARGE SCALE GENOMIC DNA]</scope>
    <source>
        <strain evidence="2 3">JCM 13008</strain>
    </source>
</reference>
<dbReference type="RefSeq" id="WP_343994738.1">
    <property type="nucleotide sequence ID" value="NZ_BAAALG010000010.1"/>
</dbReference>
<name>A0ABN1TWT3_9ACTN</name>
<feature type="transmembrane region" description="Helical" evidence="1">
    <location>
        <begin position="117"/>
        <end position="143"/>
    </location>
</feature>
<accession>A0ABN1TWT3</accession>
<keyword evidence="1" id="KW-0812">Transmembrane</keyword>
<feature type="transmembrane region" description="Helical" evidence="1">
    <location>
        <begin position="187"/>
        <end position="211"/>
    </location>
</feature>
<comment type="caution">
    <text evidence="2">The sequence shown here is derived from an EMBL/GenBank/DDBJ whole genome shotgun (WGS) entry which is preliminary data.</text>
</comment>
<feature type="transmembrane region" description="Helical" evidence="1">
    <location>
        <begin position="256"/>
        <end position="278"/>
    </location>
</feature>
<keyword evidence="1" id="KW-1133">Transmembrane helix</keyword>
<feature type="transmembrane region" description="Helical" evidence="1">
    <location>
        <begin position="20"/>
        <end position="42"/>
    </location>
</feature>
<evidence type="ECO:0000313" key="2">
    <source>
        <dbReference type="EMBL" id="GAA1104273.1"/>
    </source>
</evidence>
<sequence>MNAALKYEWARLTSLRSTWWISGGSILVAVGFTFFVAMSIQLSTPGELEGSPDGDYSRFILDAAMTQFSNVDPSFYLLAYIVAIMGVLSWGHEYRHGMIRATLTAVPNRTAVWTAKLLVVGAWVAAIVVIACVLSLVVTLLWFVGLDFEFDLPYLLTAIGSRIVFTVLLTWLVMGTTVLIRHQTFSLVMLYLWPLGIENMVRLLFSIVAAINGDEGIYEATRFLPFNAGGRIIQNWSISSGELQRDLDLFGDPLSAWGGFIVFGGFTAAVLIGSLVAFRKRDA</sequence>
<dbReference type="EMBL" id="BAAALG010000010">
    <property type="protein sequence ID" value="GAA1104273.1"/>
    <property type="molecule type" value="Genomic_DNA"/>
</dbReference>
<gene>
    <name evidence="2" type="ORF">GCM10009668_24230</name>
</gene>
<feature type="transmembrane region" description="Helical" evidence="1">
    <location>
        <begin position="155"/>
        <end position="180"/>
    </location>
</feature>
<organism evidence="2 3">
    <name type="scientific">Nocardioides dubius</name>
    <dbReference type="NCBI Taxonomy" id="317019"/>
    <lineage>
        <taxon>Bacteria</taxon>
        <taxon>Bacillati</taxon>
        <taxon>Actinomycetota</taxon>
        <taxon>Actinomycetes</taxon>
        <taxon>Propionibacteriales</taxon>
        <taxon>Nocardioidaceae</taxon>
        <taxon>Nocardioides</taxon>
    </lineage>
</organism>
<protein>
    <submittedName>
        <fullName evidence="2">ABC transporter permease</fullName>
    </submittedName>
</protein>
<feature type="transmembrane region" description="Helical" evidence="1">
    <location>
        <begin position="74"/>
        <end position="91"/>
    </location>
</feature>
<dbReference type="Pfam" id="PF12730">
    <property type="entry name" value="ABC2_membrane_4"/>
    <property type="match status" value="1"/>
</dbReference>
<evidence type="ECO:0000313" key="3">
    <source>
        <dbReference type="Proteomes" id="UP001501581"/>
    </source>
</evidence>